<name>A0AA39X0C5_9PEZI</name>
<gene>
    <name evidence="2" type="ORF">B0T17DRAFT_531531</name>
</gene>
<keyword evidence="3" id="KW-1185">Reference proteome</keyword>
<dbReference type="Gene3D" id="2.170.150.70">
    <property type="match status" value="1"/>
</dbReference>
<proteinExistence type="predicted"/>
<sequence length="167" mass="18605">MDPAAENSDNNSQPKEGSSSDTCPPQPWLTATCHCGSILITLPHKPERINECRCSLCYRYGALWGYYIRGDVEVKGVGGVVIEGTEAKHIIATNGIDSYIRREDSYPNRDEGAKGDISFNRCGVCGVLTHWWREKGERVGPEHKMGVNLRLVGEGGIEKIERRVTWK</sequence>
<protein>
    <recommendedName>
        <fullName evidence="4">CENP-V/GFA domain-containing protein</fullName>
    </recommendedName>
</protein>
<accession>A0AA39X0C5</accession>
<reference evidence="2" key="1">
    <citation type="submission" date="2023-06" db="EMBL/GenBank/DDBJ databases">
        <title>Genome-scale phylogeny and comparative genomics of the fungal order Sordariales.</title>
        <authorList>
            <consortium name="Lawrence Berkeley National Laboratory"/>
            <person name="Hensen N."/>
            <person name="Bonometti L."/>
            <person name="Westerberg I."/>
            <person name="Brannstrom I.O."/>
            <person name="Guillou S."/>
            <person name="Cros-Aarteil S."/>
            <person name="Calhoun S."/>
            <person name="Haridas S."/>
            <person name="Kuo A."/>
            <person name="Mondo S."/>
            <person name="Pangilinan J."/>
            <person name="Riley R."/>
            <person name="LaButti K."/>
            <person name="Andreopoulos B."/>
            <person name="Lipzen A."/>
            <person name="Chen C."/>
            <person name="Yanf M."/>
            <person name="Daum C."/>
            <person name="Ng V."/>
            <person name="Clum A."/>
            <person name="Steindorff A."/>
            <person name="Ohm R."/>
            <person name="Martin F."/>
            <person name="Silar P."/>
            <person name="Natvig D."/>
            <person name="Lalanne C."/>
            <person name="Gautier V."/>
            <person name="Ament-velasquez S.L."/>
            <person name="Kruys A."/>
            <person name="Hutchinson M.I."/>
            <person name="Powell A.J."/>
            <person name="Barry K."/>
            <person name="Miller A.N."/>
            <person name="Grigoriev I.V."/>
            <person name="Debuchy R."/>
            <person name="Gladieux P."/>
            <person name="Thoren M.H."/>
            <person name="Johannesson H."/>
        </authorList>
    </citation>
    <scope>NUCLEOTIDE SEQUENCE</scope>
    <source>
        <strain evidence="2">SMH3391-2</strain>
    </source>
</reference>
<dbReference type="InterPro" id="IPR011057">
    <property type="entry name" value="Mss4-like_sf"/>
</dbReference>
<organism evidence="2 3">
    <name type="scientific">Bombardia bombarda</name>
    <dbReference type="NCBI Taxonomy" id="252184"/>
    <lineage>
        <taxon>Eukaryota</taxon>
        <taxon>Fungi</taxon>
        <taxon>Dikarya</taxon>
        <taxon>Ascomycota</taxon>
        <taxon>Pezizomycotina</taxon>
        <taxon>Sordariomycetes</taxon>
        <taxon>Sordariomycetidae</taxon>
        <taxon>Sordariales</taxon>
        <taxon>Lasiosphaeriaceae</taxon>
        <taxon>Bombardia</taxon>
    </lineage>
</organism>
<evidence type="ECO:0008006" key="4">
    <source>
        <dbReference type="Google" id="ProtNLM"/>
    </source>
</evidence>
<dbReference type="EMBL" id="JAULSR010000003">
    <property type="protein sequence ID" value="KAK0624954.1"/>
    <property type="molecule type" value="Genomic_DNA"/>
</dbReference>
<feature type="region of interest" description="Disordered" evidence="1">
    <location>
        <begin position="1"/>
        <end position="23"/>
    </location>
</feature>
<evidence type="ECO:0000313" key="2">
    <source>
        <dbReference type="EMBL" id="KAK0624954.1"/>
    </source>
</evidence>
<feature type="compositionally biased region" description="Polar residues" evidence="1">
    <location>
        <begin position="7"/>
        <end position="23"/>
    </location>
</feature>
<dbReference type="AlphaFoldDB" id="A0AA39X0C5"/>
<evidence type="ECO:0000256" key="1">
    <source>
        <dbReference type="SAM" id="MobiDB-lite"/>
    </source>
</evidence>
<comment type="caution">
    <text evidence="2">The sequence shown here is derived from an EMBL/GenBank/DDBJ whole genome shotgun (WGS) entry which is preliminary data.</text>
</comment>
<evidence type="ECO:0000313" key="3">
    <source>
        <dbReference type="Proteomes" id="UP001174934"/>
    </source>
</evidence>
<dbReference type="SUPFAM" id="SSF51316">
    <property type="entry name" value="Mss4-like"/>
    <property type="match status" value="1"/>
</dbReference>
<dbReference type="Proteomes" id="UP001174934">
    <property type="component" value="Unassembled WGS sequence"/>
</dbReference>